<protein>
    <submittedName>
        <fullName evidence="1 2">Uncharacterized protein</fullName>
    </submittedName>
</protein>
<evidence type="ECO:0000313" key="3">
    <source>
        <dbReference type="Proteomes" id="UP000006727"/>
    </source>
</evidence>
<evidence type="ECO:0000313" key="1">
    <source>
        <dbReference type="EMBL" id="PNR63375.1"/>
    </source>
</evidence>
<proteinExistence type="predicted"/>
<dbReference type="EnsemblPlants" id="Pp3c1_38900V3.2">
    <property type="protein sequence ID" value="PAC:32968549.CDS.1"/>
    <property type="gene ID" value="Pp3c1_38900"/>
</dbReference>
<accession>A0A2K1LBG8</accession>
<evidence type="ECO:0000313" key="2">
    <source>
        <dbReference type="EnsemblPlants" id="PAC:32968548.CDS.1"/>
    </source>
</evidence>
<dbReference type="PaxDb" id="3218-PP1S147_139V6.1"/>
<gene>
    <name evidence="1" type="ORF">PHYPA_001801</name>
</gene>
<dbReference type="InParanoid" id="A0A2K1LBG8"/>
<dbReference type="Gramene" id="Pp3c1_38900V3.1">
    <property type="protein sequence ID" value="PAC:32968548.CDS.1"/>
    <property type="gene ID" value="Pp3c1_38900"/>
</dbReference>
<dbReference type="AlphaFoldDB" id="A0A2K1LBG8"/>
<dbReference type="EnsemblPlants" id="Pp3c1_38900V3.1">
    <property type="protein sequence ID" value="PAC:32968548.CDS.1"/>
    <property type="gene ID" value="Pp3c1_38900"/>
</dbReference>
<keyword evidence="3" id="KW-1185">Reference proteome</keyword>
<reference evidence="1 3" key="2">
    <citation type="journal article" date="2018" name="Plant J.">
        <title>The Physcomitrella patens chromosome-scale assembly reveals moss genome structure and evolution.</title>
        <authorList>
            <person name="Lang D."/>
            <person name="Ullrich K.K."/>
            <person name="Murat F."/>
            <person name="Fuchs J."/>
            <person name="Jenkins J."/>
            <person name="Haas F.B."/>
            <person name="Piednoel M."/>
            <person name="Gundlach H."/>
            <person name="Van Bel M."/>
            <person name="Meyberg R."/>
            <person name="Vives C."/>
            <person name="Morata J."/>
            <person name="Symeonidi A."/>
            <person name="Hiss M."/>
            <person name="Muchero W."/>
            <person name="Kamisugi Y."/>
            <person name="Saleh O."/>
            <person name="Blanc G."/>
            <person name="Decker E.L."/>
            <person name="van Gessel N."/>
            <person name="Grimwood J."/>
            <person name="Hayes R.D."/>
            <person name="Graham S.W."/>
            <person name="Gunter L.E."/>
            <person name="McDaniel S.F."/>
            <person name="Hoernstein S.N.W."/>
            <person name="Larsson A."/>
            <person name="Li F.W."/>
            <person name="Perroud P.F."/>
            <person name="Phillips J."/>
            <person name="Ranjan P."/>
            <person name="Rokshar D.S."/>
            <person name="Rothfels C.J."/>
            <person name="Schneider L."/>
            <person name="Shu S."/>
            <person name="Stevenson D.W."/>
            <person name="Thummler F."/>
            <person name="Tillich M."/>
            <person name="Villarreal Aguilar J.C."/>
            <person name="Widiez T."/>
            <person name="Wong G.K."/>
            <person name="Wymore A."/>
            <person name="Zhang Y."/>
            <person name="Zimmer A.D."/>
            <person name="Quatrano R.S."/>
            <person name="Mayer K.F.X."/>
            <person name="Goodstein D."/>
            <person name="Casacuberta J.M."/>
            <person name="Vandepoele K."/>
            <person name="Reski R."/>
            <person name="Cuming A.C."/>
            <person name="Tuskan G.A."/>
            <person name="Maumus F."/>
            <person name="Salse J."/>
            <person name="Schmutz J."/>
            <person name="Rensing S.A."/>
        </authorList>
    </citation>
    <scope>NUCLEOTIDE SEQUENCE [LARGE SCALE GENOMIC DNA]</scope>
    <source>
        <strain evidence="2 3">cv. Gransden 2004</strain>
    </source>
</reference>
<dbReference type="Gramene" id="Pp3c1_38900V3.2">
    <property type="protein sequence ID" value="PAC:32968549.CDS.1"/>
    <property type="gene ID" value="Pp3c1_38900"/>
</dbReference>
<reference evidence="2" key="3">
    <citation type="submission" date="2020-12" db="UniProtKB">
        <authorList>
            <consortium name="EnsemblPlants"/>
        </authorList>
    </citation>
    <scope>IDENTIFICATION</scope>
</reference>
<reference evidence="1 3" key="1">
    <citation type="journal article" date="2008" name="Science">
        <title>The Physcomitrella genome reveals evolutionary insights into the conquest of land by plants.</title>
        <authorList>
            <person name="Rensing S."/>
            <person name="Lang D."/>
            <person name="Zimmer A."/>
            <person name="Terry A."/>
            <person name="Salamov A."/>
            <person name="Shapiro H."/>
            <person name="Nishiyama T."/>
            <person name="Perroud P.-F."/>
            <person name="Lindquist E."/>
            <person name="Kamisugi Y."/>
            <person name="Tanahashi T."/>
            <person name="Sakakibara K."/>
            <person name="Fujita T."/>
            <person name="Oishi K."/>
            <person name="Shin-I T."/>
            <person name="Kuroki Y."/>
            <person name="Toyoda A."/>
            <person name="Suzuki Y."/>
            <person name="Hashimoto A."/>
            <person name="Yamaguchi K."/>
            <person name="Sugano A."/>
            <person name="Kohara Y."/>
            <person name="Fujiyama A."/>
            <person name="Anterola A."/>
            <person name="Aoki S."/>
            <person name="Ashton N."/>
            <person name="Barbazuk W.B."/>
            <person name="Barker E."/>
            <person name="Bennetzen J."/>
            <person name="Bezanilla M."/>
            <person name="Blankenship R."/>
            <person name="Cho S.H."/>
            <person name="Dutcher S."/>
            <person name="Estelle M."/>
            <person name="Fawcett J.A."/>
            <person name="Gundlach H."/>
            <person name="Hanada K."/>
            <person name="Heyl A."/>
            <person name="Hicks K.A."/>
            <person name="Hugh J."/>
            <person name="Lohr M."/>
            <person name="Mayer K."/>
            <person name="Melkozernov A."/>
            <person name="Murata T."/>
            <person name="Nelson D."/>
            <person name="Pils B."/>
            <person name="Prigge M."/>
            <person name="Reiss B."/>
            <person name="Renner T."/>
            <person name="Rombauts S."/>
            <person name="Rushton P."/>
            <person name="Sanderfoot A."/>
            <person name="Schween G."/>
            <person name="Shiu S.-H."/>
            <person name="Stueber K."/>
            <person name="Theodoulou F.L."/>
            <person name="Tu H."/>
            <person name="Van de Peer Y."/>
            <person name="Verrier P.J."/>
            <person name="Waters E."/>
            <person name="Wood A."/>
            <person name="Yang L."/>
            <person name="Cove D."/>
            <person name="Cuming A."/>
            <person name="Hasebe M."/>
            <person name="Lucas S."/>
            <person name="Mishler D.B."/>
            <person name="Reski R."/>
            <person name="Grigoriev I."/>
            <person name="Quatrano R.S."/>
            <person name="Boore J.L."/>
        </authorList>
    </citation>
    <scope>NUCLEOTIDE SEQUENCE [LARGE SCALE GENOMIC DNA]</scope>
    <source>
        <strain evidence="2 3">cv. Gransden 2004</strain>
    </source>
</reference>
<dbReference type="Proteomes" id="UP000006727">
    <property type="component" value="Chromosome 1"/>
</dbReference>
<organism evidence="1">
    <name type="scientific">Physcomitrium patens</name>
    <name type="common">Spreading-leaved earth moss</name>
    <name type="synonym">Physcomitrella patens</name>
    <dbReference type="NCBI Taxonomy" id="3218"/>
    <lineage>
        <taxon>Eukaryota</taxon>
        <taxon>Viridiplantae</taxon>
        <taxon>Streptophyta</taxon>
        <taxon>Embryophyta</taxon>
        <taxon>Bryophyta</taxon>
        <taxon>Bryophytina</taxon>
        <taxon>Bryopsida</taxon>
        <taxon>Funariidae</taxon>
        <taxon>Funariales</taxon>
        <taxon>Funariaceae</taxon>
        <taxon>Physcomitrium</taxon>
    </lineage>
</organism>
<name>A0A2K1LBG8_PHYPA</name>
<dbReference type="EMBL" id="ABEU02000001">
    <property type="protein sequence ID" value="PNR63375.1"/>
    <property type="molecule type" value="Genomic_DNA"/>
</dbReference>
<sequence length="131" mass="15005">MRGLEQQVRSCARRILKNRCHVVMDGNDTASLKVNARCGSCRDLKVGFLHCDIEAWVHESSVLLRCNTVRDAMKVGGTLRTPICLELAMYTVKRQNRMHFELTPHDETLDKFPSTTMENFLQAPTPWMTQP</sequence>